<feature type="chain" id="PRO_5032388988" evidence="2">
    <location>
        <begin position="23"/>
        <end position="234"/>
    </location>
</feature>
<dbReference type="EMBL" id="CAJNYU010002662">
    <property type="protein sequence ID" value="CAF3572880.1"/>
    <property type="molecule type" value="Genomic_DNA"/>
</dbReference>
<comment type="caution">
    <text evidence="3">The sequence shown here is derived from an EMBL/GenBank/DDBJ whole genome shotgun (WGS) entry which is preliminary data.</text>
</comment>
<dbReference type="Proteomes" id="UP000663869">
    <property type="component" value="Unassembled WGS sequence"/>
</dbReference>
<dbReference type="InterPro" id="IPR008996">
    <property type="entry name" value="IL1/FGF"/>
</dbReference>
<dbReference type="SUPFAM" id="SSF50353">
    <property type="entry name" value="Cytokine"/>
    <property type="match status" value="1"/>
</dbReference>
<proteinExistence type="inferred from homology"/>
<name>A0A818LNQ0_9BILA</name>
<dbReference type="Pfam" id="PF00167">
    <property type="entry name" value="FGF"/>
    <property type="match status" value="1"/>
</dbReference>
<evidence type="ECO:0000256" key="1">
    <source>
        <dbReference type="ARBA" id="ARBA00007936"/>
    </source>
</evidence>
<evidence type="ECO:0000313" key="4">
    <source>
        <dbReference type="Proteomes" id="UP000663869"/>
    </source>
</evidence>
<protein>
    <submittedName>
        <fullName evidence="3">Uncharacterized protein</fullName>
    </submittedName>
</protein>
<dbReference type="InterPro" id="IPR002209">
    <property type="entry name" value="Fibroblast_GF_fam"/>
</dbReference>
<dbReference type="AlphaFoldDB" id="A0A818LNQ0"/>
<organism evidence="3 4">
    <name type="scientific">Rotaria socialis</name>
    <dbReference type="NCBI Taxonomy" id="392032"/>
    <lineage>
        <taxon>Eukaryota</taxon>
        <taxon>Metazoa</taxon>
        <taxon>Spiralia</taxon>
        <taxon>Gnathifera</taxon>
        <taxon>Rotifera</taxon>
        <taxon>Eurotatoria</taxon>
        <taxon>Bdelloidea</taxon>
        <taxon>Philodinida</taxon>
        <taxon>Philodinidae</taxon>
        <taxon>Rotaria</taxon>
    </lineage>
</organism>
<keyword evidence="2" id="KW-0732">Signal</keyword>
<feature type="signal peptide" evidence="2">
    <location>
        <begin position="1"/>
        <end position="22"/>
    </location>
</feature>
<gene>
    <name evidence="3" type="ORF">FME351_LOCUS20544</name>
</gene>
<dbReference type="GO" id="GO:0008083">
    <property type="term" value="F:growth factor activity"/>
    <property type="evidence" value="ECO:0007669"/>
    <property type="project" value="InterPro"/>
</dbReference>
<sequence>MATRIILLLILVVSFLTVPILSLPSFATILGEKYSYIQYRRAENRRYQPSLVSFLHRQPDGSQLATTRYYRIVFHCNIIPGSLYLRFSNLKPFRTVVQSRHDPSTIFGFRSVGAYSRVQIQNYLSDQWLCMNKHGRIVPKLNITINDLACIFRQNSDGPYMTLVSELDSSRQMTFSTLHLLSMNPILRHRYASYMTDRNPIFKQEQCSRFMFDNQIDITLFNRTRDPFLRLRHY</sequence>
<reference evidence="3" key="1">
    <citation type="submission" date="2021-02" db="EMBL/GenBank/DDBJ databases">
        <authorList>
            <person name="Nowell W R."/>
        </authorList>
    </citation>
    <scope>NUCLEOTIDE SEQUENCE</scope>
</reference>
<evidence type="ECO:0000313" key="3">
    <source>
        <dbReference type="EMBL" id="CAF3572880.1"/>
    </source>
</evidence>
<dbReference type="Gene3D" id="2.80.10.50">
    <property type="match status" value="1"/>
</dbReference>
<evidence type="ECO:0000256" key="2">
    <source>
        <dbReference type="SAM" id="SignalP"/>
    </source>
</evidence>
<accession>A0A818LNQ0</accession>
<comment type="similarity">
    <text evidence="1">Belongs to the heparin-binding growth factors family.</text>
</comment>